<organism evidence="1 2">
    <name type="scientific">Paracoccus denitrificans (strain Pd 1222)</name>
    <dbReference type="NCBI Taxonomy" id="318586"/>
    <lineage>
        <taxon>Bacteria</taxon>
        <taxon>Pseudomonadati</taxon>
        <taxon>Pseudomonadota</taxon>
        <taxon>Alphaproteobacteria</taxon>
        <taxon>Rhodobacterales</taxon>
        <taxon>Paracoccaceae</taxon>
        <taxon>Paracoccus</taxon>
    </lineage>
</organism>
<dbReference type="AlphaFoldDB" id="A1B3P9"/>
<dbReference type="eggNOG" id="ENOG5033030">
    <property type="taxonomic scope" value="Bacteria"/>
</dbReference>
<evidence type="ECO:0000313" key="2">
    <source>
        <dbReference type="Proteomes" id="UP000000361"/>
    </source>
</evidence>
<dbReference type="Proteomes" id="UP000000361">
    <property type="component" value="Chromosome 1"/>
</dbReference>
<dbReference type="HOGENOM" id="CLU_2410577_0_0_5"/>
<dbReference type="KEGG" id="pde:Pden_2051"/>
<accession>A1B3P9</accession>
<gene>
    <name evidence="1" type="ordered locus">Pden_2051</name>
</gene>
<name>A1B3P9_PARDP</name>
<protein>
    <submittedName>
        <fullName evidence="1">Uncharacterized protein</fullName>
    </submittedName>
</protein>
<keyword evidence="2" id="KW-1185">Reference proteome</keyword>
<evidence type="ECO:0000313" key="1">
    <source>
        <dbReference type="EMBL" id="ABL70143.1"/>
    </source>
</evidence>
<dbReference type="EnsemblBacteria" id="ABL70143">
    <property type="protein sequence ID" value="ABL70143"/>
    <property type="gene ID" value="Pden_2051"/>
</dbReference>
<proteinExistence type="predicted"/>
<dbReference type="EMBL" id="CP000489">
    <property type="protein sequence ID" value="ABL70143.1"/>
    <property type="molecule type" value="Genomic_DNA"/>
</dbReference>
<sequence length="92" mass="10644">MPAPDPWAISIEERPNGWSVQYDTFMLSGRTQRLARAKRILSNLRKNGWCCAWCGQPVPEFRRADAVFCRESCRKRAARSRRAERSRAAKFG</sequence>
<reference evidence="2" key="1">
    <citation type="submission" date="2006-12" db="EMBL/GenBank/DDBJ databases">
        <title>Complete sequence of chromosome 1 of Paracoccus denitrificans PD1222.</title>
        <authorList>
            <person name="Copeland A."/>
            <person name="Lucas S."/>
            <person name="Lapidus A."/>
            <person name="Barry K."/>
            <person name="Detter J.C."/>
            <person name="Glavina del Rio T."/>
            <person name="Hammon N."/>
            <person name="Israni S."/>
            <person name="Dalin E."/>
            <person name="Tice H."/>
            <person name="Pitluck S."/>
            <person name="Munk A.C."/>
            <person name="Brettin T."/>
            <person name="Bruce D."/>
            <person name="Han C."/>
            <person name="Tapia R."/>
            <person name="Gilna P."/>
            <person name="Schmutz J."/>
            <person name="Larimer F."/>
            <person name="Land M."/>
            <person name="Hauser L."/>
            <person name="Kyrpides N."/>
            <person name="Lykidis A."/>
            <person name="Spiro S."/>
            <person name="Richardson D.J."/>
            <person name="Moir J.W.B."/>
            <person name="Ferguson S.J."/>
            <person name="van Spanning R.J.M."/>
            <person name="Richardson P."/>
        </authorList>
    </citation>
    <scope>NUCLEOTIDE SEQUENCE [LARGE SCALE GENOMIC DNA]</scope>
    <source>
        <strain evidence="2">Pd 1222</strain>
    </source>
</reference>